<dbReference type="STRING" id="643562.Daes_2880"/>
<organism evidence="2 3">
    <name type="scientific">Pseudodesulfovibrio aespoeensis (strain ATCC 700646 / DSM 10631 / Aspo-2)</name>
    <name type="common">Desulfovibrio aespoeensis</name>
    <dbReference type="NCBI Taxonomy" id="643562"/>
    <lineage>
        <taxon>Bacteria</taxon>
        <taxon>Pseudomonadati</taxon>
        <taxon>Thermodesulfobacteriota</taxon>
        <taxon>Desulfovibrionia</taxon>
        <taxon>Desulfovibrionales</taxon>
        <taxon>Desulfovibrionaceae</taxon>
    </lineage>
</organism>
<dbReference type="EMBL" id="CP002431">
    <property type="protein sequence ID" value="ADU63876.1"/>
    <property type="molecule type" value="Genomic_DNA"/>
</dbReference>
<dbReference type="RefSeq" id="WP_013515779.1">
    <property type="nucleotide sequence ID" value="NC_014844.1"/>
</dbReference>
<feature type="domain" description="Lcl C-terminal" evidence="1">
    <location>
        <begin position="49"/>
        <end position="166"/>
    </location>
</feature>
<dbReference type="KEGG" id="das:Daes_2880"/>
<dbReference type="HOGENOM" id="CLU_810699_0_0_7"/>
<dbReference type="PANTHER" id="PTHR35812:SF1">
    <property type="entry name" value="LIPOPROTEIN"/>
    <property type="match status" value="1"/>
</dbReference>
<reference evidence="2 3" key="2">
    <citation type="journal article" date="2014" name="Genome Announc.">
        <title>Complete Genome Sequence of the Subsurface, Mesophilic Sulfate-Reducing Bacterium Desulfovibrio aespoeensis Aspo-2.</title>
        <authorList>
            <person name="Pedersen K."/>
            <person name="Bengtsson A."/>
            <person name="Edlund J."/>
            <person name="Rabe L."/>
            <person name="Hazen T."/>
            <person name="Chakraborty R."/>
            <person name="Goodwin L."/>
            <person name="Shapiro N."/>
        </authorList>
    </citation>
    <scope>NUCLEOTIDE SEQUENCE [LARGE SCALE GENOMIC DNA]</scope>
    <source>
        <strain evidence="3">ATCC 700646 / DSM 10631 / Aspo-2</strain>
    </source>
</reference>
<feature type="domain" description="Lcl C-terminal" evidence="1">
    <location>
        <begin position="196"/>
        <end position="312"/>
    </location>
</feature>
<evidence type="ECO:0000313" key="2">
    <source>
        <dbReference type="EMBL" id="ADU63876.1"/>
    </source>
</evidence>
<evidence type="ECO:0000313" key="3">
    <source>
        <dbReference type="Proteomes" id="UP000002191"/>
    </source>
</evidence>
<sequence>MIRPPLPTGQTFCADASGAAIPCQETGQDAEFFAQAAPGPDRFAPSEHTVLDRLTGLTWLRDANAPGFPLAWQEALDFIDTMNQRGHYGHRDWRMPDRRELFSLISFDHANPALAEGHPFANVFSGWYWTATRSAMHPAQAWHVQLSGGRMFWGTRTGFELVWPVRGASPALPVTGADDVVNAPWPKPRYTRQGPAVLDALTGLTWTASADLTRGPTGWSDAFAAIAQLNRDRLADIAHWRLPTIRELESLIDASRHSPALPQDHPFDHPREAYWSSTNSAFEHDWAMCLYLHKGAVGVAYKGDGGFHVWGVASGVDVGG</sequence>
<dbReference type="Proteomes" id="UP000002191">
    <property type="component" value="Chromosome"/>
</dbReference>
<gene>
    <name evidence="2" type="ordered locus">Daes_2880</name>
</gene>
<reference evidence="3" key="1">
    <citation type="submission" date="2010-12" db="EMBL/GenBank/DDBJ databases">
        <title>Complete sequence of Desulfovibrio aespoeensis Aspo-2.</title>
        <authorList>
            <consortium name="US DOE Joint Genome Institute"/>
            <person name="Lucas S."/>
            <person name="Copeland A."/>
            <person name="Lapidus A."/>
            <person name="Cheng J.-F."/>
            <person name="Goodwin L."/>
            <person name="Pitluck S."/>
            <person name="Chertkov O."/>
            <person name="Misra M."/>
            <person name="Detter J.C."/>
            <person name="Han C."/>
            <person name="Tapia R."/>
            <person name="Land M."/>
            <person name="Hauser L."/>
            <person name="Kyrpides N."/>
            <person name="Ivanova N."/>
            <person name="Ovchinnikova G."/>
            <person name="Pedersen K."/>
            <person name="Jagevall S."/>
            <person name="Hazen T."/>
            <person name="Woyke T."/>
        </authorList>
    </citation>
    <scope>NUCLEOTIDE SEQUENCE [LARGE SCALE GENOMIC DNA]</scope>
    <source>
        <strain evidence="3">ATCC 700646 / DSM 10631 / Aspo-2</strain>
    </source>
</reference>
<dbReference type="PANTHER" id="PTHR35812">
    <property type="entry name" value="LIPOPROTEIN"/>
    <property type="match status" value="1"/>
</dbReference>
<evidence type="ECO:0000259" key="1">
    <source>
        <dbReference type="Pfam" id="PF07603"/>
    </source>
</evidence>
<keyword evidence="3" id="KW-1185">Reference proteome</keyword>
<dbReference type="OrthoDB" id="9793251at2"/>
<dbReference type="eggNOG" id="COG1361">
    <property type="taxonomic scope" value="Bacteria"/>
</dbReference>
<dbReference type="AlphaFoldDB" id="E6VY62"/>
<dbReference type="InterPro" id="IPR011460">
    <property type="entry name" value="Lcl_C"/>
</dbReference>
<protein>
    <recommendedName>
        <fullName evidence="1">Lcl C-terminal domain-containing protein</fullName>
    </recommendedName>
</protein>
<dbReference type="Pfam" id="PF07603">
    <property type="entry name" value="Lcl_C"/>
    <property type="match status" value="2"/>
</dbReference>
<accession>E6VY62</accession>
<proteinExistence type="predicted"/>
<name>E6VY62_PSEA9</name>